<organism evidence="2 3">
    <name type="scientific">Rodentibacter caecimuris</name>
    <dbReference type="NCBI Taxonomy" id="1796644"/>
    <lineage>
        <taxon>Bacteria</taxon>
        <taxon>Pseudomonadati</taxon>
        <taxon>Pseudomonadota</taxon>
        <taxon>Gammaproteobacteria</taxon>
        <taxon>Pasteurellales</taxon>
        <taxon>Pasteurellaceae</taxon>
        <taxon>Rodentibacter</taxon>
    </lineage>
</organism>
<protein>
    <recommendedName>
        <fullName evidence="1">Putative double-stranded DNA mimic protein BKG89_07185</fullName>
    </recommendedName>
</protein>
<reference evidence="2 3" key="1">
    <citation type="submission" date="2016-10" db="EMBL/GenBank/DDBJ databases">
        <title>Rodentibacter gen. nov. and new species.</title>
        <authorList>
            <person name="Christensen H."/>
        </authorList>
    </citation>
    <scope>NUCLEOTIDE SEQUENCE [LARGE SCALE GENOMIC DNA]</scope>
    <source>
        <strain evidence="2 3">1998236014</strain>
    </source>
</reference>
<accession>A0ABX3KXJ1</accession>
<dbReference type="HAMAP" id="MF_00680">
    <property type="entry name" value="UPF0263"/>
    <property type="match status" value="1"/>
</dbReference>
<sequence length="105" mass="12177">MESRNVDPDALIDLAYETFLEMASDHLEPADIILFNLQFEERGAVELVETSGDWEQQIGVLIDPNEYAEVWVGLLNEQDQMDDIFAKFLISYNQDEPECHVIWKN</sequence>
<proteinExistence type="inferred from homology"/>
<evidence type="ECO:0000256" key="1">
    <source>
        <dbReference type="HAMAP-Rule" id="MF_00680"/>
    </source>
</evidence>
<dbReference type="InterPro" id="IPR007376">
    <property type="entry name" value="dsDNA_mimic_put"/>
</dbReference>
<gene>
    <name evidence="2" type="ORF">BKG89_07185</name>
</gene>
<dbReference type="Gene3D" id="3.10.450.140">
    <property type="entry name" value="dsDNA mimic, putative"/>
    <property type="match status" value="1"/>
</dbReference>
<dbReference type="InterPro" id="IPR036763">
    <property type="entry name" value="Put_dsDNA_mimic_sf"/>
</dbReference>
<dbReference type="Pfam" id="PF04269">
    <property type="entry name" value="DUF440"/>
    <property type="match status" value="1"/>
</dbReference>
<comment type="caution">
    <text evidence="2">The sequence shown here is derived from an EMBL/GenBank/DDBJ whole genome shotgun (WGS) entry which is preliminary data.</text>
</comment>
<keyword evidence="3" id="KW-1185">Reference proteome</keyword>
<dbReference type="Proteomes" id="UP000188820">
    <property type="component" value="Unassembled WGS sequence"/>
</dbReference>
<dbReference type="PIRSF" id="PIRSF004916">
    <property type="entry name" value="UCP004916"/>
    <property type="match status" value="1"/>
</dbReference>
<evidence type="ECO:0000313" key="2">
    <source>
        <dbReference type="EMBL" id="OOF69388.1"/>
    </source>
</evidence>
<dbReference type="EMBL" id="MLAA01000029">
    <property type="protein sequence ID" value="OOF69388.1"/>
    <property type="molecule type" value="Genomic_DNA"/>
</dbReference>
<dbReference type="NCBIfam" id="NF003469">
    <property type="entry name" value="PRK05094.1"/>
    <property type="match status" value="1"/>
</dbReference>
<dbReference type="SUPFAM" id="SSF102816">
    <property type="entry name" value="Putative dsDNA mimic"/>
    <property type="match status" value="1"/>
</dbReference>
<comment type="function">
    <text evidence="1">May act as a double-stranded DNA (dsDNA) mimic. Probably regulates the activity of a dsDNA-binding protein.</text>
</comment>
<dbReference type="RefSeq" id="WP_077463562.1">
    <property type="nucleotide sequence ID" value="NZ_MLAA01000029.1"/>
</dbReference>
<evidence type="ECO:0000313" key="3">
    <source>
        <dbReference type="Proteomes" id="UP000188820"/>
    </source>
</evidence>
<name>A0ABX3KXJ1_9PAST</name>
<comment type="similarity">
    <text evidence="1">Belongs to the putative dsDNA mimic protein family.</text>
</comment>